<evidence type="ECO:0000256" key="2">
    <source>
        <dbReference type="SAM" id="SignalP"/>
    </source>
</evidence>
<sequence length="181" mass="20650">MPPLSRLSALFSSCCSGAACATTGSGTFHQFCAWSWRFLNNWFGSDSFFNHRCDYRFFGYALLVTHFLIELTLFTTRLNWTYTFFLFGFLNRLLFNISAPSLLVAPDVYHRYGGGYVHDAAACCRRWYVLFPLLSLLTALTRLGSLLLCLATITTVFFAIIAAFSTFTTVSRRSLRSRRLF</sequence>
<gene>
    <name evidence="3" type="ORF">NCTC11112_04911</name>
</gene>
<dbReference type="AlphaFoldDB" id="A0A376MWC4"/>
<keyword evidence="2" id="KW-0732">Signal</keyword>
<keyword evidence="1" id="KW-0812">Transmembrane</keyword>
<dbReference type="PROSITE" id="PS51257">
    <property type="entry name" value="PROKAR_LIPOPROTEIN"/>
    <property type="match status" value="1"/>
</dbReference>
<keyword evidence="1" id="KW-0472">Membrane</keyword>
<feature type="transmembrane region" description="Helical" evidence="1">
    <location>
        <begin position="82"/>
        <end position="103"/>
    </location>
</feature>
<feature type="transmembrane region" description="Helical" evidence="1">
    <location>
        <begin position="57"/>
        <end position="75"/>
    </location>
</feature>
<organism evidence="3 4">
    <name type="scientific">Escherichia coli</name>
    <dbReference type="NCBI Taxonomy" id="562"/>
    <lineage>
        <taxon>Bacteria</taxon>
        <taxon>Pseudomonadati</taxon>
        <taxon>Pseudomonadota</taxon>
        <taxon>Gammaproteobacteria</taxon>
        <taxon>Enterobacterales</taxon>
        <taxon>Enterobacteriaceae</taxon>
        <taxon>Escherichia</taxon>
    </lineage>
</organism>
<feature type="signal peptide" evidence="2">
    <location>
        <begin position="1"/>
        <end position="21"/>
    </location>
</feature>
<feature type="chain" id="PRO_5016739488" evidence="2">
    <location>
        <begin position="22"/>
        <end position="181"/>
    </location>
</feature>
<evidence type="ECO:0000313" key="3">
    <source>
        <dbReference type="EMBL" id="STG54334.1"/>
    </source>
</evidence>
<evidence type="ECO:0000313" key="4">
    <source>
        <dbReference type="Proteomes" id="UP000254817"/>
    </source>
</evidence>
<keyword evidence="1" id="KW-1133">Transmembrane helix</keyword>
<dbReference type="Proteomes" id="UP000254817">
    <property type="component" value="Unassembled WGS sequence"/>
</dbReference>
<feature type="transmembrane region" description="Helical" evidence="1">
    <location>
        <begin position="143"/>
        <end position="170"/>
    </location>
</feature>
<protein>
    <submittedName>
        <fullName evidence="3">Uncharacterized protein</fullName>
    </submittedName>
</protein>
<dbReference type="EMBL" id="UGAW01000001">
    <property type="protein sequence ID" value="STG54334.1"/>
    <property type="molecule type" value="Genomic_DNA"/>
</dbReference>
<accession>A0A376MWC4</accession>
<proteinExistence type="predicted"/>
<name>A0A376MWC4_ECOLX</name>
<evidence type="ECO:0000256" key="1">
    <source>
        <dbReference type="SAM" id="Phobius"/>
    </source>
</evidence>
<reference evidence="3 4" key="1">
    <citation type="submission" date="2018-06" db="EMBL/GenBank/DDBJ databases">
        <authorList>
            <consortium name="Pathogen Informatics"/>
            <person name="Doyle S."/>
        </authorList>
    </citation>
    <scope>NUCLEOTIDE SEQUENCE [LARGE SCALE GENOMIC DNA]</scope>
    <source>
        <strain evidence="3 4">NCTC11112</strain>
    </source>
</reference>